<protein>
    <recommendedName>
        <fullName evidence="2">HTH HARE-type domain-containing protein</fullName>
    </recommendedName>
</protein>
<evidence type="ECO:0000259" key="2">
    <source>
        <dbReference type="PROSITE" id="PS51913"/>
    </source>
</evidence>
<gene>
    <name evidence="3" type="ORF">GTW51_07735</name>
</gene>
<dbReference type="GO" id="GO:0006355">
    <property type="term" value="P:regulation of DNA-templated transcription"/>
    <property type="evidence" value="ECO:0007669"/>
    <property type="project" value="InterPro"/>
</dbReference>
<proteinExistence type="predicted"/>
<reference evidence="3 4" key="1">
    <citation type="submission" date="2020-01" db="EMBL/GenBank/DDBJ databases">
        <title>Genomes of bacteria type strains.</title>
        <authorList>
            <person name="Chen J."/>
            <person name="Zhu S."/>
            <person name="Chen J."/>
        </authorList>
    </citation>
    <scope>NUCLEOTIDE SEQUENCE [LARGE SCALE GENOMIC DNA]</scope>
    <source>
        <strain evidence="3 4">KCTC 52919</strain>
    </source>
</reference>
<name>A0A6L9MFG0_9HYPH</name>
<evidence type="ECO:0000256" key="1">
    <source>
        <dbReference type="ARBA" id="ARBA00023163"/>
    </source>
</evidence>
<feature type="domain" description="HTH HARE-type" evidence="2">
    <location>
        <begin position="2"/>
        <end position="76"/>
    </location>
</feature>
<keyword evidence="1" id="KW-0804">Transcription</keyword>
<dbReference type="EMBL" id="JAAAMJ010000003">
    <property type="protein sequence ID" value="NDV86589.1"/>
    <property type="molecule type" value="Genomic_DNA"/>
</dbReference>
<comment type="caution">
    <text evidence="3">The sequence shown here is derived from an EMBL/GenBank/DDBJ whole genome shotgun (WGS) entry which is preliminary data.</text>
</comment>
<accession>A0A6L9MFG0</accession>
<dbReference type="Proteomes" id="UP000476332">
    <property type="component" value="Unassembled WGS sequence"/>
</dbReference>
<dbReference type="PROSITE" id="PS51913">
    <property type="entry name" value="HTH_HARE"/>
    <property type="match status" value="1"/>
</dbReference>
<dbReference type="AlphaFoldDB" id="A0A6L9MFG0"/>
<evidence type="ECO:0000313" key="3">
    <source>
        <dbReference type="EMBL" id="NDV86589.1"/>
    </source>
</evidence>
<organism evidence="3 4">
    <name type="scientific">Aurantimonas aggregata</name>
    <dbReference type="NCBI Taxonomy" id="2047720"/>
    <lineage>
        <taxon>Bacteria</taxon>
        <taxon>Pseudomonadati</taxon>
        <taxon>Pseudomonadota</taxon>
        <taxon>Alphaproteobacteria</taxon>
        <taxon>Hyphomicrobiales</taxon>
        <taxon>Aurantimonadaceae</taxon>
        <taxon>Aurantimonas</taxon>
    </lineage>
</organism>
<evidence type="ECO:0000313" key="4">
    <source>
        <dbReference type="Proteomes" id="UP000476332"/>
    </source>
</evidence>
<sequence length="305" mass="34701">MDSYLEIAQRVLRASRRPMSPAGILDSAYAAGIVPKRLYGRTQVKTLQARLSEDVLYSQHSAFFRTEPGYFFLNELVADPTIPDKYKEKFEARRRIRDLHVAPFLGIDEEFVATCGAELMSDWSKLVGAAEKCNAIHYLESKTETGAALVVWTFSIVRRGSEVLSYRTGRYRNDRDTFMNKRTIGFPGVLSFYDCTLFSEGDYGVRENSLNAIKWDLDISAVAMHGGELPDPRPLGSVRVSQDDRPDVLLIVMDWTCPPWFEPTTRRLSLNDPRWLDLKRHNDVDDFEPWTQATLGVFCEAGTDP</sequence>
<dbReference type="InterPro" id="IPR007759">
    <property type="entry name" value="Asxl_HARE-HTH"/>
</dbReference>
<keyword evidence="4" id="KW-1185">Reference proteome</keyword>